<feature type="coiled-coil region" evidence="1">
    <location>
        <begin position="338"/>
        <end position="365"/>
    </location>
</feature>
<keyword evidence="1" id="KW-0175">Coiled coil</keyword>
<organism evidence="3 4">
    <name type="scientific">Cyanidiococcus yangmingshanensis</name>
    <dbReference type="NCBI Taxonomy" id="2690220"/>
    <lineage>
        <taxon>Eukaryota</taxon>
        <taxon>Rhodophyta</taxon>
        <taxon>Bangiophyceae</taxon>
        <taxon>Cyanidiales</taxon>
        <taxon>Cyanidiaceae</taxon>
        <taxon>Cyanidiococcus</taxon>
    </lineage>
</organism>
<feature type="region of interest" description="Disordered" evidence="2">
    <location>
        <begin position="1"/>
        <end position="23"/>
    </location>
</feature>
<evidence type="ECO:0000256" key="1">
    <source>
        <dbReference type="SAM" id="Coils"/>
    </source>
</evidence>
<keyword evidence="4" id="KW-1185">Reference proteome</keyword>
<dbReference type="OrthoDB" id="10667291at2759"/>
<reference evidence="3 4" key="1">
    <citation type="journal article" date="2020" name="J. Phycol.">
        <title>Comparative genome analysis reveals Cyanidiococcus gen. nov., a new extremophilic red algal genus sister to Cyanidioschyzon (Cyanidioschyzonaceae, Rhodophyta).</title>
        <authorList>
            <person name="Liu S.-L."/>
            <person name="Chiang Y.-R."/>
            <person name="Yoon H.S."/>
            <person name="Fu H.-Y."/>
        </authorList>
    </citation>
    <scope>NUCLEOTIDE SEQUENCE [LARGE SCALE GENOMIC DNA]</scope>
    <source>
        <strain evidence="3 4">THAL066</strain>
    </source>
</reference>
<feature type="region of interest" description="Disordered" evidence="2">
    <location>
        <begin position="75"/>
        <end position="134"/>
    </location>
</feature>
<gene>
    <name evidence="3" type="ORF">F1559_004348</name>
</gene>
<proteinExistence type="predicted"/>
<feature type="compositionally biased region" description="Low complexity" evidence="2">
    <location>
        <begin position="85"/>
        <end position="96"/>
    </location>
</feature>
<evidence type="ECO:0000313" key="4">
    <source>
        <dbReference type="Proteomes" id="UP000530660"/>
    </source>
</evidence>
<evidence type="ECO:0000256" key="2">
    <source>
        <dbReference type="SAM" id="MobiDB-lite"/>
    </source>
</evidence>
<accession>A0A7J7IIK4</accession>
<feature type="compositionally biased region" description="Basic and acidic residues" evidence="2">
    <location>
        <begin position="7"/>
        <end position="16"/>
    </location>
</feature>
<evidence type="ECO:0000313" key="3">
    <source>
        <dbReference type="EMBL" id="KAF6002564.1"/>
    </source>
</evidence>
<feature type="compositionally biased region" description="Basic and acidic residues" evidence="2">
    <location>
        <begin position="466"/>
        <end position="475"/>
    </location>
</feature>
<dbReference type="AlphaFoldDB" id="A0A7J7IIK4"/>
<name>A0A7J7IIK4_9RHOD</name>
<dbReference type="EMBL" id="VWRR01000010">
    <property type="protein sequence ID" value="KAF6002564.1"/>
    <property type="molecule type" value="Genomic_DNA"/>
</dbReference>
<comment type="caution">
    <text evidence="3">The sequence shown here is derived from an EMBL/GenBank/DDBJ whole genome shotgun (WGS) entry which is preliminary data.</text>
</comment>
<protein>
    <submittedName>
        <fullName evidence="3">Uncharacterized protein</fullName>
    </submittedName>
</protein>
<dbReference type="Proteomes" id="UP000530660">
    <property type="component" value="Unassembled WGS sequence"/>
</dbReference>
<sequence>MSGIKGAAERRLEKGSFRSQTSFSYHTLRSPRTSLPCFGAKQRVLGPIVDSPLFHADGTNKWKMISSTCAPSGVRAENQKVSQPSETSKVVSSVTSRQRGVLNIDERARDSAAPSNGSRLGRPRSLSTPTVTGELGITDQRASEIGTAKALLNVSTANYARLCAAEAKDALETIQRRISSRGNVYGPLDSRATRFCARLASRVASVWENANCCGRARLSSGAERSTLHSLESDEQSSEAIAKGKYLLRIADRFHAILRKQNLRCCSTETANICEFSSATHHAESVSISTPLLCGTSDWTDPGDRQPGGIVPDSTKCPTTQNPFIAIDDLQSVKKTDSFRSLPSEYETLRQEIQALEAEVQRQRYQLLHEIVCERTLSDAASRKACPESMSAFDDAADMESFVAMEEEDELMRAIGLLKASIGADEVELETLVEECDRLAAVLSHFEKSRHCRFPNDGPNIANNDLSEPKQTKPSEEMPPAAGLCAPVGFAAPQMSPTVATERHHGARGSQLHPCANADSSIAEPMLCTETLSSSASPETHPNEQLEQLVLSLSREREQAEQRAAAMLHLLFDTVTSPTKCLTQSRHTRMIALELLTSQLALKPSGALVLSGDEDETEALALLEMYGIVRSQHRSYPPELCRSPSNDASIEYFLTKPLQEQYAQAV</sequence>
<feature type="region of interest" description="Disordered" evidence="2">
    <location>
        <begin position="456"/>
        <end position="479"/>
    </location>
</feature>